<dbReference type="Proteomes" id="UP001152964">
    <property type="component" value="Chromosome 8"/>
</dbReference>
<dbReference type="EMBL" id="OX291498">
    <property type="protein sequence ID" value="CAI2020026.1"/>
    <property type="molecule type" value="Genomic_DNA"/>
</dbReference>
<comment type="similarity">
    <text evidence="1 3">Belongs to the GroES chaperonin family.</text>
</comment>
<evidence type="ECO:0000256" key="2">
    <source>
        <dbReference type="ARBA" id="ARBA00023186"/>
    </source>
</evidence>
<dbReference type="InterPro" id="IPR020818">
    <property type="entry name" value="Chaperonin_GroES"/>
</dbReference>
<dbReference type="PANTHER" id="PTHR10772">
    <property type="entry name" value="10 KDA HEAT SHOCK PROTEIN"/>
    <property type="match status" value="1"/>
</dbReference>
<dbReference type="PANTHER" id="PTHR10772:SF0">
    <property type="entry name" value="10 KDA HEAT SHOCK PROTEIN, MITOCHONDRIAL"/>
    <property type="match status" value="1"/>
</dbReference>
<dbReference type="PROSITE" id="PS00681">
    <property type="entry name" value="CHAPERONINS_CPN10"/>
    <property type="match status" value="1"/>
</dbReference>
<accession>A0ABN8VQW7</accession>
<dbReference type="InterPro" id="IPR011032">
    <property type="entry name" value="GroES-like_sf"/>
</dbReference>
<dbReference type="PRINTS" id="PR00297">
    <property type="entry name" value="CHAPERONIN10"/>
</dbReference>
<dbReference type="SUPFAM" id="SSF50129">
    <property type="entry name" value="GroES-like"/>
    <property type="match status" value="1"/>
</dbReference>
<dbReference type="Gene3D" id="2.30.33.40">
    <property type="entry name" value="GroES chaperonin"/>
    <property type="match status" value="1"/>
</dbReference>
<gene>
    <name evidence="4" type="primary">U6500H00780</name>
    <name evidence="4" type="ORF">SEUBUCD650_0H00780</name>
</gene>
<organism evidence="4 5">
    <name type="scientific">Saccharomyces eubayanus</name>
    <name type="common">Yeast</name>
    <dbReference type="NCBI Taxonomy" id="1080349"/>
    <lineage>
        <taxon>Eukaryota</taxon>
        <taxon>Fungi</taxon>
        <taxon>Dikarya</taxon>
        <taxon>Ascomycota</taxon>
        <taxon>Saccharomycotina</taxon>
        <taxon>Saccharomycetes</taxon>
        <taxon>Saccharomycetales</taxon>
        <taxon>Saccharomycetaceae</taxon>
        <taxon>Saccharomyces</taxon>
    </lineage>
</organism>
<sequence>MLCSSALEETKPNYRLNKLLKIFTTKEKMSTLLKSAKSIVPLMDRVLVQRIKAQAKTASGLYLPEKNVEKLNQAEVVAVGPGFTDANGNKVVPQVKVGDQVLIPQFGGSTIKLGNEDEVILFRDTEILAKIAKD</sequence>
<keyword evidence="5" id="KW-1185">Reference proteome</keyword>
<evidence type="ECO:0000313" key="4">
    <source>
        <dbReference type="EMBL" id="CAI2020026.1"/>
    </source>
</evidence>
<dbReference type="Pfam" id="PF00166">
    <property type="entry name" value="Cpn10"/>
    <property type="match status" value="1"/>
</dbReference>
<proteinExistence type="inferred from homology"/>
<evidence type="ECO:0000256" key="1">
    <source>
        <dbReference type="ARBA" id="ARBA00006975"/>
    </source>
</evidence>
<dbReference type="CDD" id="cd00320">
    <property type="entry name" value="cpn10"/>
    <property type="match status" value="1"/>
</dbReference>
<evidence type="ECO:0008006" key="6">
    <source>
        <dbReference type="Google" id="ProtNLM"/>
    </source>
</evidence>
<evidence type="ECO:0000313" key="5">
    <source>
        <dbReference type="Proteomes" id="UP001152964"/>
    </source>
</evidence>
<dbReference type="InterPro" id="IPR018369">
    <property type="entry name" value="Chaprnonin_Cpn10_CS"/>
</dbReference>
<dbReference type="SMART" id="SM00883">
    <property type="entry name" value="Cpn10"/>
    <property type="match status" value="1"/>
</dbReference>
<dbReference type="InterPro" id="IPR037124">
    <property type="entry name" value="Chaperonin_GroES_sf"/>
</dbReference>
<name>A0ABN8VQW7_SACEU</name>
<evidence type="ECO:0000256" key="3">
    <source>
        <dbReference type="RuleBase" id="RU003479"/>
    </source>
</evidence>
<reference evidence="4" key="1">
    <citation type="submission" date="2022-08" db="EMBL/GenBank/DDBJ databases">
        <authorList>
            <person name="Byrne P K."/>
        </authorList>
    </citation>
    <scope>NUCLEOTIDE SEQUENCE</scope>
    <source>
        <strain evidence="4">UCD650</strain>
    </source>
</reference>
<protein>
    <recommendedName>
        <fullName evidence="6">HSP10-like protein</fullName>
    </recommendedName>
</protein>
<keyword evidence="2 3" id="KW-0143">Chaperone</keyword>
<dbReference type="HAMAP" id="MF_00580">
    <property type="entry name" value="CH10"/>
    <property type="match status" value="1"/>
</dbReference>